<protein>
    <submittedName>
        <fullName evidence="2">Uncharacterized protein</fullName>
    </submittedName>
</protein>
<evidence type="ECO:0000313" key="2">
    <source>
        <dbReference type="EMBL" id="GFH27636.1"/>
    </source>
</evidence>
<gene>
    <name evidence="2" type="ORF">HaLaN_25993</name>
</gene>
<evidence type="ECO:0000256" key="1">
    <source>
        <dbReference type="SAM" id="MobiDB-lite"/>
    </source>
</evidence>
<dbReference type="Proteomes" id="UP000485058">
    <property type="component" value="Unassembled WGS sequence"/>
</dbReference>
<comment type="caution">
    <text evidence="2">The sequence shown here is derived from an EMBL/GenBank/DDBJ whole genome shotgun (WGS) entry which is preliminary data.</text>
</comment>
<dbReference type="EMBL" id="BLLF01003553">
    <property type="protein sequence ID" value="GFH27636.1"/>
    <property type="molecule type" value="Genomic_DNA"/>
</dbReference>
<reference evidence="2 3" key="1">
    <citation type="submission" date="2020-02" db="EMBL/GenBank/DDBJ databases">
        <title>Draft genome sequence of Haematococcus lacustris strain NIES-144.</title>
        <authorList>
            <person name="Morimoto D."/>
            <person name="Nakagawa S."/>
            <person name="Yoshida T."/>
            <person name="Sawayama S."/>
        </authorList>
    </citation>
    <scope>NUCLEOTIDE SEQUENCE [LARGE SCALE GENOMIC DNA]</scope>
    <source>
        <strain evidence="2 3">NIES-144</strain>
    </source>
</reference>
<sequence>MDELDDQSDHESEIPQFNLLLPPLEVATARLAAARLAEASEPRRSERLFGKAVLCPLQSTVVEFHHFPVSRSADAVAAATRKETEHLQEFLQDPKTPRLAVHSRAAPITRNKNKSQLNTSYSMLEVVLDSGKIPGYRKYSAESLRQRMSLARMLRGEHHVVQTAKNDMAPILVPDDLMDFNGRFALMWKVIDSHHKTAFKAGEVTHTRKRAGIVTEDDLLKAAHHMEPNLRAHGTPCCHHPASHPGHHPQLAGNGGSQWDRPAACSRSQHRGRASPLPPGWIPKRRNGCMIFTPTRLLERRCR</sequence>
<dbReference type="AlphaFoldDB" id="A0A6A0A412"/>
<name>A0A6A0A412_HAELA</name>
<evidence type="ECO:0000313" key="3">
    <source>
        <dbReference type="Proteomes" id="UP000485058"/>
    </source>
</evidence>
<organism evidence="2 3">
    <name type="scientific">Haematococcus lacustris</name>
    <name type="common">Green alga</name>
    <name type="synonym">Haematococcus pluvialis</name>
    <dbReference type="NCBI Taxonomy" id="44745"/>
    <lineage>
        <taxon>Eukaryota</taxon>
        <taxon>Viridiplantae</taxon>
        <taxon>Chlorophyta</taxon>
        <taxon>core chlorophytes</taxon>
        <taxon>Chlorophyceae</taxon>
        <taxon>CS clade</taxon>
        <taxon>Chlamydomonadales</taxon>
        <taxon>Haematococcaceae</taxon>
        <taxon>Haematococcus</taxon>
    </lineage>
</organism>
<keyword evidence="3" id="KW-1185">Reference proteome</keyword>
<proteinExistence type="predicted"/>
<feature type="region of interest" description="Disordered" evidence="1">
    <location>
        <begin position="241"/>
        <end position="280"/>
    </location>
</feature>
<accession>A0A6A0A412</accession>